<dbReference type="InterPro" id="IPR036291">
    <property type="entry name" value="NAD(P)-bd_dom_sf"/>
</dbReference>
<name>A0ABS8A2S7_9FLAO</name>
<keyword evidence="3" id="KW-1185">Reference proteome</keyword>
<sequence length="48" mass="5451">MKILILGAAGQIGRMLTKDLLEQTDNELVLFARNASQRLNINLIKLLW</sequence>
<dbReference type="InterPro" id="IPR016040">
    <property type="entry name" value="NAD(P)-bd_dom"/>
</dbReference>
<dbReference type="Pfam" id="PF13460">
    <property type="entry name" value="NAD_binding_10"/>
    <property type="match status" value="1"/>
</dbReference>
<dbReference type="RefSeq" id="WP_225688663.1">
    <property type="nucleotide sequence ID" value="NZ_JAERSE020000003.1"/>
</dbReference>
<dbReference type="SUPFAM" id="SSF51735">
    <property type="entry name" value="NAD(P)-binding Rossmann-fold domains"/>
    <property type="match status" value="1"/>
</dbReference>
<proteinExistence type="predicted"/>
<organism evidence="2 3">
    <name type="scientific">Chryseobacterium tagetis</name>
    <dbReference type="NCBI Taxonomy" id="2801334"/>
    <lineage>
        <taxon>Bacteria</taxon>
        <taxon>Pseudomonadati</taxon>
        <taxon>Bacteroidota</taxon>
        <taxon>Flavobacteriia</taxon>
        <taxon>Flavobacteriales</taxon>
        <taxon>Weeksellaceae</taxon>
        <taxon>Chryseobacterium group</taxon>
        <taxon>Chryseobacterium</taxon>
    </lineage>
</organism>
<feature type="domain" description="NAD(P)-binding" evidence="1">
    <location>
        <begin position="7"/>
        <end position="39"/>
    </location>
</feature>
<dbReference type="EMBL" id="JAERSE020000003">
    <property type="protein sequence ID" value="MCA6067742.1"/>
    <property type="molecule type" value="Genomic_DNA"/>
</dbReference>
<accession>A0ABS8A2S7</accession>
<dbReference type="Gene3D" id="3.40.50.720">
    <property type="entry name" value="NAD(P)-binding Rossmann-like Domain"/>
    <property type="match status" value="1"/>
</dbReference>
<evidence type="ECO:0000313" key="2">
    <source>
        <dbReference type="EMBL" id="MCA6067742.1"/>
    </source>
</evidence>
<dbReference type="Proteomes" id="UP000618240">
    <property type="component" value="Unassembled WGS sequence"/>
</dbReference>
<comment type="caution">
    <text evidence="2">The sequence shown here is derived from an EMBL/GenBank/DDBJ whole genome shotgun (WGS) entry which is preliminary data.</text>
</comment>
<evidence type="ECO:0000259" key="1">
    <source>
        <dbReference type="Pfam" id="PF13460"/>
    </source>
</evidence>
<evidence type="ECO:0000313" key="3">
    <source>
        <dbReference type="Proteomes" id="UP000618240"/>
    </source>
</evidence>
<reference evidence="2 3" key="1">
    <citation type="submission" date="2021-09" db="EMBL/GenBank/DDBJ databases">
        <title>Genome sequencing and assembly of Chryseobacterium sp. RG1.</title>
        <authorList>
            <person name="Chhetri G."/>
        </authorList>
    </citation>
    <scope>NUCLEOTIDE SEQUENCE [LARGE SCALE GENOMIC DNA]</scope>
    <source>
        <strain evidence="2 3">RG1</strain>
    </source>
</reference>
<protein>
    <submittedName>
        <fullName evidence="2">KR domain-containing protein</fullName>
    </submittedName>
</protein>
<gene>
    <name evidence="2" type="ORF">JI747_011175</name>
</gene>